<dbReference type="GeneID" id="37141158"/>
<name>A0A319CD11_9EURO</name>
<organism evidence="1 2">
    <name type="scientific">Aspergillus uvarum CBS 121591</name>
    <dbReference type="NCBI Taxonomy" id="1448315"/>
    <lineage>
        <taxon>Eukaryota</taxon>
        <taxon>Fungi</taxon>
        <taxon>Dikarya</taxon>
        <taxon>Ascomycota</taxon>
        <taxon>Pezizomycotina</taxon>
        <taxon>Eurotiomycetes</taxon>
        <taxon>Eurotiomycetidae</taxon>
        <taxon>Eurotiales</taxon>
        <taxon>Aspergillaceae</taxon>
        <taxon>Aspergillus</taxon>
        <taxon>Aspergillus subgen. Circumdati</taxon>
    </lineage>
</organism>
<evidence type="ECO:0000313" key="2">
    <source>
        <dbReference type="Proteomes" id="UP000248340"/>
    </source>
</evidence>
<accession>A0A319CD11</accession>
<dbReference type="RefSeq" id="XP_025493896.1">
    <property type="nucleotide sequence ID" value="XM_025638416.1"/>
</dbReference>
<dbReference type="Proteomes" id="UP000248340">
    <property type="component" value="Unassembled WGS sequence"/>
</dbReference>
<dbReference type="AlphaFoldDB" id="A0A319CD11"/>
<gene>
    <name evidence="1" type="ORF">BO82DRAFT_38893</name>
</gene>
<protein>
    <submittedName>
        <fullName evidence="1">Uncharacterized protein</fullName>
    </submittedName>
</protein>
<sequence length="168" mass="18440">MKFARGSSSFQLRSVLAPAQLTTERNASLGSMQNAREIYPTCISGLHRRCNSSDPLAAYMLKVFPWHLPVEAAAWGLELGKAQQSAASVLNVSQIRVLLDMPVADLRVRASVEYSRNSLPTFTGPSIEGNTPFFDYGNPLTKLEAATMQSILCTIPLTNGEEKHTREL</sequence>
<dbReference type="EMBL" id="KZ821688">
    <property type="protein sequence ID" value="PYH83696.1"/>
    <property type="molecule type" value="Genomic_DNA"/>
</dbReference>
<dbReference type="VEuPathDB" id="FungiDB:BO82DRAFT_38893"/>
<reference evidence="1 2" key="1">
    <citation type="submission" date="2016-12" db="EMBL/GenBank/DDBJ databases">
        <title>The genomes of Aspergillus section Nigri reveals drivers in fungal speciation.</title>
        <authorList>
            <consortium name="DOE Joint Genome Institute"/>
            <person name="Vesth T.C."/>
            <person name="Nybo J."/>
            <person name="Theobald S."/>
            <person name="Brandl J."/>
            <person name="Frisvad J.C."/>
            <person name="Nielsen K.F."/>
            <person name="Lyhne E.K."/>
            <person name="Kogle M.E."/>
            <person name="Kuo A."/>
            <person name="Riley R."/>
            <person name="Clum A."/>
            <person name="Nolan M."/>
            <person name="Lipzen A."/>
            <person name="Salamov A."/>
            <person name="Henrissat B."/>
            <person name="Wiebenga A."/>
            <person name="De Vries R.P."/>
            <person name="Grigoriev I.V."/>
            <person name="Mortensen U.H."/>
            <person name="Andersen M.R."/>
            <person name="Baker S.E."/>
        </authorList>
    </citation>
    <scope>NUCLEOTIDE SEQUENCE [LARGE SCALE GENOMIC DNA]</scope>
    <source>
        <strain evidence="1 2">CBS 121591</strain>
    </source>
</reference>
<keyword evidence="2" id="KW-1185">Reference proteome</keyword>
<proteinExistence type="predicted"/>
<evidence type="ECO:0000313" key="1">
    <source>
        <dbReference type="EMBL" id="PYH83696.1"/>
    </source>
</evidence>